<feature type="compositionally biased region" description="Acidic residues" evidence="6">
    <location>
        <begin position="1252"/>
        <end position="1270"/>
    </location>
</feature>
<dbReference type="GO" id="GO:0005524">
    <property type="term" value="F:ATP binding"/>
    <property type="evidence" value="ECO:0007669"/>
    <property type="project" value="UniProtKB-KW"/>
</dbReference>
<dbReference type="InterPro" id="IPR027417">
    <property type="entry name" value="P-loop_NTPase"/>
</dbReference>
<evidence type="ECO:0000313" key="8">
    <source>
        <dbReference type="EMBL" id="ODV85385.1"/>
    </source>
</evidence>
<dbReference type="Pfam" id="PF17862">
    <property type="entry name" value="AAA_lid_3"/>
    <property type="match status" value="1"/>
</dbReference>
<keyword evidence="4 5" id="KW-0103">Bromodomain</keyword>
<dbReference type="PROSITE" id="PS00674">
    <property type="entry name" value="AAA"/>
    <property type="match status" value="1"/>
</dbReference>
<evidence type="ECO:0000256" key="2">
    <source>
        <dbReference type="ARBA" id="ARBA00022741"/>
    </source>
</evidence>
<dbReference type="PROSITE" id="PS50014">
    <property type="entry name" value="BROMODOMAIN_2"/>
    <property type="match status" value="1"/>
</dbReference>
<dbReference type="GO" id="GO:0016887">
    <property type="term" value="F:ATP hydrolysis activity"/>
    <property type="evidence" value="ECO:0007669"/>
    <property type="project" value="InterPro"/>
</dbReference>
<dbReference type="GO" id="GO:0006334">
    <property type="term" value="P:nucleosome assembly"/>
    <property type="evidence" value="ECO:0007669"/>
    <property type="project" value="TreeGrafter"/>
</dbReference>
<feature type="compositionally biased region" description="Polar residues" evidence="6">
    <location>
        <begin position="287"/>
        <end position="297"/>
    </location>
</feature>
<dbReference type="InterPro" id="IPR003959">
    <property type="entry name" value="ATPase_AAA_core"/>
</dbReference>
<dbReference type="InterPro" id="IPR001487">
    <property type="entry name" value="Bromodomain"/>
</dbReference>
<gene>
    <name evidence="8" type="ORF">CANARDRAFT_198699</name>
</gene>
<organism evidence="8 9">
    <name type="scientific">[Candida] arabinofermentans NRRL YB-2248</name>
    <dbReference type="NCBI Taxonomy" id="983967"/>
    <lineage>
        <taxon>Eukaryota</taxon>
        <taxon>Fungi</taxon>
        <taxon>Dikarya</taxon>
        <taxon>Ascomycota</taxon>
        <taxon>Saccharomycotina</taxon>
        <taxon>Pichiomycetes</taxon>
        <taxon>Pichiales</taxon>
        <taxon>Pichiaceae</taxon>
        <taxon>Ogataea</taxon>
        <taxon>Ogataea/Candida clade</taxon>
    </lineage>
</organism>
<protein>
    <recommendedName>
        <fullName evidence="7">Bromo domain-containing protein</fullName>
    </recommendedName>
</protein>
<dbReference type="InterPro" id="IPR036427">
    <property type="entry name" value="Bromodomain-like_sf"/>
</dbReference>
<evidence type="ECO:0000256" key="3">
    <source>
        <dbReference type="ARBA" id="ARBA00022840"/>
    </source>
</evidence>
<dbReference type="GO" id="GO:0003682">
    <property type="term" value="F:chromatin binding"/>
    <property type="evidence" value="ECO:0007669"/>
    <property type="project" value="TreeGrafter"/>
</dbReference>
<dbReference type="InterPro" id="IPR045199">
    <property type="entry name" value="ATAD2-like"/>
</dbReference>
<dbReference type="CDD" id="cd19517">
    <property type="entry name" value="RecA-like_Yta7-like"/>
    <property type="match status" value="1"/>
</dbReference>
<feature type="compositionally biased region" description="Acidic residues" evidence="6">
    <location>
        <begin position="230"/>
        <end position="245"/>
    </location>
</feature>
<dbReference type="GO" id="GO:0005634">
    <property type="term" value="C:nucleus"/>
    <property type="evidence" value="ECO:0007669"/>
    <property type="project" value="TreeGrafter"/>
</dbReference>
<dbReference type="InterPro" id="IPR003593">
    <property type="entry name" value="AAA+_ATPase"/>
</dbReference>
<dbReference type="Pfam" id="PF00004">
    <property type="entry name" value="AAA"/>
    <property type="match status" value="1"/>
</dbReference>
<accession>A0A1E4T0U9</accession>
<feature type="compositionally biased region" description="Low complexity" evidence="6">
    <location>
        <begin position="130"/>
        <end position="140"/>
    </location>
</feature>
<feature type="compositionally biased region" description="Acidic residues" evidence="6">
    <location>
        <begin position="14"/>
        <end position="41"/>
    </location>
</feature>
<evidence type="ECO:0000256" key="6">
    <source>
        <dbReference type="SAM" id="MobiDB-lite"/>
    </source>
</evidence>
<dbReference type="InterPro" id="IPR003960">
    <property type="entry name" value="ATPase_AAA_CS"/>
</dbReference>
<feature type="domain" description="Bromo" evidence="7">
    <location>
        <begin position="1035"/>
        <end position="1077"/>
    </location>
</feature>
<evidence type="ECO:0000256" key="1">
    <source>
        <dbReference type="ARBA" id="ARBA00006914"/>
    </source>
</evidence>
<feature type="region of interest" description="Disordered" evidence="6">
    <location>
        <begin position="1"/>
        <end position="318"/>
    </location>
</feature>
<evidence type="ECO:0000313" key="9">
    <source>
        <dbReference type="Proteomes" id="UP000094801"/>
    </source>
</evidence>
<dbReference type="PANTHER" id="PTHR23069:SF0">
    <property type="entry name" value="TAT-BINDING HOMOLOG 7"/>
    <property type="match status" value="1"/>
</dbReference>
<keyword evidence="3" id="KW-0067">ATP-binding</keyword>
<name>A0A1E4T0U9_9ASCO</name>
<dbReference type="OrthoDB" id="5421at2759"/>
<dbReference type="InterPro" id="IPR041569">
    <property type="entry name" value="AAA_lid_3"/>
</dbReference>
<dbReference type="Gene3D" id="1.10.8.60">
    <property type="match status" value="1"/>
</dbReference>
<feature type="compositionally biased region" description="Basic and acidic residues" evidence="6">
    <location>
        <begin position="1128"/>
        <end position="1150"/>
    </location>
</feature>
<evidence type="ECO:0000259" key="7">
    <source>
        <dbReference type="PROSITE" id="PS50014"/>
    </source>
</evidence>
<keyword evidence="9" id="KW-1185">Reference proteome</keyword>
<feature type="region of interest" description="Disordered" evidence="6">
    <location>
        <begin position="1128"/>
        <end position="1159"/>
    </location>
</feature>
<comment type="similarity">
    <text evidence="1">Belongs to the AAA ATPase family.</text>
</comment>
<dbReference type="STRING" id="983967.A0A1E4T0U9"/>
<dbReference type="FunFam" id="1.10.8.60:FF:000016">
    <property type="entry name" value="ATPase family AAA domain-containing protein 2B"/>
    <property type="match status" value="1"/>
</dbReference>
<dbReference type="Proteomes" id="UP000094801">
    <property type="component" value="Unassembled WGS sequence"/>
</dbReference>
<dbReference type="SUPFAM" id="SSF47370">
    <property type="entry name" value="Bromodomain"/>
    <property type="match status" value="1"/>
</dbReference>
<proteinExistence type="inferred from homology"/>
<keyword evidence="2" id="KW-0547">Nucleotide-binding</keyword>
<dbReference type="GO" id="GO:0042393">
    <property type="term" value="F:histone binding"/>
    <property type="evidence" value="ECO:0007669"/>
    <property type="project" value="TreeGrafter"/>
</dbReference>
<dbReference type="SMART" id="SM00382">
    <property type="entry name" value="AAA"/>
    <property type="match status" value="2"/>
</dbReference>
<feature type="compositionally biased region" description="Acidic residues" evidence="6">
    <location>
        <begin position="181"/>
        <end position="191"/>
    </location>
</feature>
<feature type="compositionally biased region" description="Basic residues" evidence="6">
    <location>
        <begin position="197"/>
        <end position="225"/>
    </location>
</feature>
<feature type="compositionally biased region" description="Acidic residues" evidence="6">
    <location>
        <begin position="86"/>
        <end position="99"/>
    </location>
</feature>
<dbReference type="EMBL" id="KV453852">
    <property type="protein sequence ID" value="ODV85385.1"/>
    <property type="molecule type" value="Genomic_DNA"/>
</dbReference>
<feature type="region of interest" description="Disordered" evidence="6">
    <location>
        <begin position="1201"/>
        <end position="1273"/>
    </location>
</feature>
<dbReference type="PANTHER" id="PTHR23069">
    <property type="entry name" value="AAA DOMAIN-CONTAINING"/>
    <property type="match status" value="1"/>
</dbReference>
<feature type="region of interest" description="Disordered" evidence="6">
    <location>
        <begin position="353"/>
        <end position="377"/>
    </location>
</feature>
<evidence type="ECO:0000256" key="5">
    <source>
        <dbReference type="PROSITE-ProRule" id="PRU00035"/>
    </source>
</evidence>
<dbReference type="Gene3D" id="3.40.50.300">
    <property type="entry name" value="P-loop containing nucleotide triphosphate hydrolases"/>
    <property type="match status" value="2"/>
</dbReference>
<sequence length="1337" mass="153593">MSRRTKKRGNHADFDDEDDSDFNEEQIEQIDEDEVSEEFEPDIQRPKTPTPQHSNSEEDEEEDIRSHHRKRTRNAVNYNEDKILPEIDDAISDDFEDDEIKFNQRRSKNRRNSIDDDDDFTEHSMKTRHNNNNNNNNNNDNDNDDDDDDDVSFSSDESESSIRRLRRRKPSSGFIVKDDLVADNDEEYDSEAEARTRTRTRTGTRTRSTRSRKLKRRKTNGRSSRRTTVDVDDDDDDDESQDDKEEVLTLQDELKDLQKDSPLNSPVQRNLRERKAISYTLPPPMTNDLQFDSNNDDSNQYNGNGSYHNNSSVSSPRPASNFQLRRLFPTVGPFGGGDVHALFQNGGIPDGLTALGNAESSDSDDDNDLFKPTDPNDTSSKLNIITADMTGVPNNKKKITLADTDPLGIDTNIDFSSIGGLSNYIDQLKEMVTLPLLYPEIYSKFHITPPRGVLFHGPPGTGKTLMARALSASCSSQDKKITFFMRKGADCLSKWVGEAERHLRLLFEEAKQQQPSIIFFDEIDGLAPVRSSKQEQIHASIVSTLLALMDGMDNRGQVIVIGATNRPDSIDPALRRPGRFDREFYFPLPDLKAREEILKIQMKKWDHQLNESFIKELARLTKGYGGADLRALCTESALNGIQRAYPQIYKSNDKLKININKVKVNPSDFTRALNKIIPSSARSTSLSSNPLPENLEPLLKRQLDKFINKLDLIIPKDKPPSLLEESEYLDLTSFHKDGGFKHQQLLSRLEKLRVFKPRLLISGNKGSGQDYIGNAILHHLEGFNIQVLDFTKLYSDSSISPENLMIQMFQELKRHKPSVLYIPNILSFLDNITQSLKSTIANLVKNFDSNDRCLIFAMVEDDEQLNEKENEHEHEYSYMKELEEIFEFDKDSIIKFSPITKTEREKYFDDSLQYLYLTPIEFNDLSTRPKRKLKKLKILKPKNDDNIGDSKSEKNKAKLEIEIARNDMRLKNTLKIKLSGLMEIFKVRYKRFKKPTIDDQYLIHLFDDIPDPQAPYQRKGDKILELETGKLYHNIDLEVIEERLWNGYYSEPSQFLSDLEMILKDANTSGERDRILKANEMYANAQVGIEEIETSQPLLVKQWKEVSYREKKREIEYLKKLEQERLENVEKEKEKEKERNELEIENKIEGDSVNGVNEIGTQDTNVSEQDTKLGSVQVQIQGQLDPIKNGTVVKDVDMLDISTDPVEPSPQVEKMQLEQKVEEEEEKEKQKNKTTSSDGDGDGDGDIAKDDNDNDNDDDESSSSSDEEIPTLEKQVLNIPEEKLELVKNSLLQNTESKSVVELEKISSKMIELIWIHRFNLDKTDLVRDIADYIDYV</sequence>
<dbReference type="GO" id="GO:0045815">
    <property type="term" value="P:transcription initiation-coupled chromatin remodeling"/>
    <property type="evidence" value="ECO:0007669"/>
    <property type="project" value="TreeGrafter"/>
</dbReference>
<feature type="compositionally biased region" description="Acidic residues" evidence="6">
    <location>
        <begin position="141"/>
        <end position="159"/>
    </location>
</feature>
<reference evidence="9" key="1">
    <citation type="submission" date="2016-04" db="EMBL/GenBank/DDBJ databases">
        <title>Comparative genomics of biotechnologically important yeasts.</title>
        <authorList>
            <consortium name="DOE Joint Genome Institute"/>
            <person name="Riley R."/>
            <person name="Haridas S."/>
            <person name="Wolfe K.H."/>
            <person name="Lopes M.R."/>
            <person name="Hittinger C.T."/>
            <person name="Goker M."/>
            <person name="Salamov A."/>
            <person name="Wisecaver J."/>
            <person name="Long T.M."/>
            <person name="Aerts A.L."/>
            <person name="Barry K."/>
            <person name="Choi C."/>
            <person name="Clum A."/>
            <person name="Coughlan A.Y."/>
            <person name="Deshpande S."/>
            <person name="Douglass A.P."/>
            <person name="Hanson S.J."/>
            <person name="Klenk H.-P."/>
            <person name="Labutti K."/>
            <person name="Lapidus A."/>
            <person name="Lindquist E."/>
            <person name="Lipzen A."/>
            <person name="Meier-Kolthoff J.P."/>
            <person name="Ohm R.A."/>
            <person name="Otillar R.P."/>
            <person name="Pangilinan J."/>
            <person name="Peng Y."/>
            <person name="Rokas A."/>
            <person name="Rosa C.A."/>
            <person name="Scheuner C."/>
            <person name="Sibirny A.A."/>
            <person name="Slot J.C."/>
            <person name="Stielow J.B."/>
            <person name="Sun H."/>
            <person name="Kurtzman C.P."/>
            <person name="Blackwell M."/>
            <person name="Grigoriev I.V."/>
            <person name="Jeffries T.W."/>
        </authorList>
    </citation>
    <scope>NUCLEOTIDE SEQUENCE [LARGE SCALE GENOMIC DNA]</scope>
    <source>
        <strain evidence="9">NRRL YB-2248</strain>
    </source>
</reference>
<dbReference type="GO" id="GO:0006337">
    <property type="term" value="P:nucleosome disassembly"/>
    <property type="evidence" value="ECO:0007669"/>
    <property type="project" value="TreeGrafter"/>
</dbReference>
<dbReference type="FunFam" id="3.40.50.300:FF:000061">
    <property type="entry name" value="ATPase family, AAA domain-containing 2"/>
    <property type="match status" value="1"/>
</dbReference>
<feature type="compositionally biased region" description="Low complexity" evidence="6">
    <location>
        <begin position="298"/>
        <end position="315"/>
    </location>
</feature>
<dbReference type="SUPFAM" id="SSF52540">
    <property type="entry name" value="P-loop containing nucleoside triphosphate hydrolases"/>
    <property type="match status" value="2"/>
</dbReference>
<evidence type="ECO:0000256" key="4">
    <source>
        <dbReference type="ARBA" id="ARBA00023117"/>
    </source>
</evidence>
<dbReference type="CDD" id="cd05491">
    <property type="entry name" value="Bromo_TBP7_like"/>
    <property type="match status" value="1"/>
</dbReference>